<evidence type="ECO:0000256" key="3">
    <source>
        <dbReference type="PROSITE-ProRule" id="PRU10007"/>
    </source>
</evidence>
<keyword evidence="7" id="KW-1185">Reference proteome</keyword>
<proteinExistence type="inferred from homology"/>
<evidence type="ECO:0000256" key="1">
    <source>
        <dbReference type="ARBA" id="ARBA00009986"/>
    </source>
</evidence>
<dbReference type="SUPFAM" id="SSF53720">
    <property type="entry name" value="ALDH-like"/>
    <property type="match status" value="1"/>
</dbReference>
<dbReference type="CDD" id="cd07106">
    <property type="entry name" value="ALDH_AldA-AAD23400"/>
    <property type="match status" value="1"/>
</dbReference>
<name>A0A8E2AW76_9APHY</name>
<evidence type="ECO:0000256" key="2">
    <source>
        <dbReference type="ARBA" id="ARBA00023002"/>
    </source>
</evidence>
<dbReference type="InterPro" id="IPR044086">
    <property type="entry name" value="LUC3-like"/>
</dbReference>
<dbReference type="InterPro" id="IPR016163">
    <property type="entry name" value="Ald_DH_C"/>
</dbReference>
<organism evidence="6 7">
    <name type="scientific">Obba rivulosa</name>
    <dbReference type="NCBI Taxonomy" id="1052685"/>
    <lineage>
        <taxon>Eukaryota</taxon>
        <taxon>Fungi</taxon>
        <taxon>Dikarya</taxon>
        <taxon>Basidiomycota</taxon>
        <taxon>Agaricomycotina</taxon>
        <taxon>Agaricomycetes</taxon>
        <taxon>Polyporales</taxon>
        <taxon>Gelatoporiaceae</taxon>
        <taxon>Obba</taxon>
    </lineage>
</organism>
<reference evidence="6 7" key="1">
    <citation type="submission" date="2016-07" db="EMBL/GenBank/DDBJ databases">
        <title>Draft genome of the white-rot fungus Obba rivulosa 3A-2.</title>
        <authorList>
            <consortium name="DOE Joint Genome Institute"/>
            <person name="Miettinen O."/>
            <person name="Riley R."/>
            <person name="Acob R."/>
            <person name="Barry K."/>
            <person name="Cullen D."/>
            <person name="De Vries R."/>
            <person name="Hainaut M."/>
            <person name="Hatakka A."/>
            <person name="Henrissat B."/>
            <person name="Hilden K."/>
            <person name="Kuo R."/>
            <person name="Labutti K."/>
            <person name="Lipzen A."/>
            <person name="Makela M.R."/>
            <person name="Sandor L."/>
            <person name="Spatafora J.W."/>
            <person name="Grigoriev I.V."/>
            <person name="Hibbett D.S."/>
        </authorList>
    </citation>
    <scope>NUCLEOTIDE SEQUENCE [LARGE SCALE GENOMIC DNA]</scope>
    <source>
        <strain evidence="6 7">3A-2</strain>
    </source>
</reference>
<dbReference type="InterPro" id="IPR016162">
    <property type="entry name" value="Ald_DH_N"/>
</dbReference>
<evidence type="ECO:0000256" key="4">
    <source>
        <dbReference type="RuleBase" id="RU003345"/>
    </source>
</evidence>
<dbReference type="FunFam" id="3.40.309.10:FF:000009">
    <property type="entry name" value="Aldehyde dehydrogenase A"/>
    <property type="match status" value="1"/>
</dbReference>
<dbReference type="Gene3D" id="3.40.605.10">
    <property type="entry name" value="Aldehyde Dehydrogenase, Chain A, domain 1"/>
    <property type="match status" value="1"/>
</dbReference>
<dbReference type="EMBL" id="KV722406">
    <property type="protein sequence ID" value="OCH90319.1"/>
    <property type="molecule type" value="Genomic_DNA"/>
</dbReference>
<dbReference type="OrthoDB" id="310895at2759"/>
<dbReference type="Proteomes" id="UP000250043">
    <property type="component" value="Unassembled WGS sequence"/>
</dbReference>
<dbReference type="AlphaFoldDB" id="A0A8E2AW76"/>
<dbReference type="InterPro" id="IPR015590">
    <property type="entry name" value="Aldehyde_DH_dom"/>
</dbReference>
<dbReference type="InterPro" id="IPR029510">
    <property type="entry name" value="Ald_DH_CS_GLU"/>
</dbReference>
<evidence type="ECO:0000313" key="6">
    <source>
        <dbReference type="EMBL" id="OCH90319.1"/>
    </source>
</evidence>
<dbReference type="PANTHER" id="PTHR11699">
    <property type="entry name" value="ALDEHYDE DEHYDROGENASE-RELATED"/>
    <property type="match status" value="1"/>
</dbReference>
<gene>
    <name evidence="6" type="ORF">OBBRIDRAFT_793408</name>
</gene>
<protein>
    <submittedName>
        <fullName evidence="6">Aldehyde dehydrogenase family protein</fullName>
    </submittedName>
</protein>
<feature type="domain" description="Aldehyde dehydrogenase" evidence="5">
    <location>
        <begin position="26"/>
        <end position="474"/>
    </location>
</feature>
<dbReference type="InterPro" id="IPR016161">
    <property type="entry name" value="Ald_DH/histidinol_DH"/>
</dbReference>
<evidence type="ECO:0000313" key="7">
    <source>
        <dbReference type="Proteomes" id="UP000250043"/>
    </source>
</evidence>
<dbReference type="Pfam" id="PF00171">
    <property type="entry name" value="Aldedh"/>
    <property type="match status" value="1"/>
</dbReference>
<dbReference type="GO" id="GO:0016620">
    <property type="term" value="F:oxidoreductase activity, acting on the aldehyde or oxo group of donors, NAD or NADP as acceptor"/>
    <property type="evidence" value="ECO:0007669"/>
    <property type="project" value="InterPro"/>
</dbReference>
<evidence type="ECO:0000259" key="5">
    <source>
        <dbReference type="Pfam" id="PF00171"/>
    </source>
</evidence>
<dbReference type="FunFam" id="3.40.605.10:FF:000007">
    <property type="entry name" value="NAD/NADP-dependent betaine aldehyde dehydrogenase"/>
    <property type="match status" value="1"/>
</dbReference>
<comment type="similarity">
    <text evidence="1 4">Belongs to the aldehyde dehydrogenase family.</text>
</comment>
<keyword evidence="2 4" id="KW-0560">Oxidoreductase</keyword>
<dbReference type="PROSITE" id="PS00687">
    <property type="entry name" value="ALDEHYDE_DEHYDR_GLU"/>
    <property type="match status" value="1"/>
</dbReference>
<feature type="active site" evidence="3">
    <location>
        <position position="250"/>
    </location>
</feature>
<sequence>MSASTISFDRDFTHIVNGKKVTSPHSLSIINPSTEEIITSVPIATSEQLEQTVKAASDVFPSWASLPVEKRQDALIRLGNLVEQHLASFVDLLVKEGGKSRDLATIEVSQCVAWFREAGGKQSLPDEVLIDSPERKVIVRYVPLGVCAAITPFNFPLSLLVWKLNPALVTGNTIIVKPSPHAPLAALKLVELAQQVLPPGVLSILSGENILGKWLCQHPDVKRISVTGSIASGKDIMRSAADNLTRLTLELGGNDPAIVLPDVDPQDLAPKLFWGTFHNSGQICVSIKRIYVHERVYDAVRDALVAYARTINVGDVSLPGVGVGPVQNRVQFEKVKEFLTDCRQNGYKFALGGEVDPSRKGYFVPITIVDNPPEHAKIVQEEPFGPIVPLLKWSDEEDVIRRANATKYGLAASVWGRDIKRTEAIARRIESGTVWINESQVFHWDYPFGGFKHSGIGVEQSKHGLVSWTNIQTITTHGTA</sequence>
<dbReference type="Gene3D" id="3.40.309.10">
    <property type="entry name" value="Aldehyde Dehydrogenase, Chain A, domain 2"/>
    <property type="match status" value="1"/>
</dbReference>
<accession>A0A8E2AW76</accession>